<protein>
    <submittedName>
        <fullName evidence="9">DNA damage-regulated autophagy modulator protein 1-like</fullName>
    </submittedName>
</protein>
<feature type="domain" description="CWH43-like N-terminal" evidence="7">
    <location>
        <begin position="9"/>
        <end position="190"/>
    </location>
</feature>
<dbReference type="PANTHER" id="PTHR21324:SF2">
    <property type="entry name" value="EG:22E5.9 PROTEIN"/>
    <property type="match status" value="1"/>
</dbReference>
<evidence type="ECO:0000256" key="2">
    <source>
        <dbReference type="ARBA" id="ARBA00006565"/>
    </source>
</evidence>
<evidence type="ECO:0000256" key="6">
    <source>
        <dbReference type="SAM" id="Phobius"/>
    </source>
</evidence>
<evidence type="ECO:0000313" key="9">
    <source>
        <dbReference type="RefSeq" id="XP_022248246.1"/>
    </source>
</evidence>
<evidence type="ECO:0000259" key="7">
    <source>
        <dbReference type="Pfam" id="PF10277"/>
    </source>
</evidence>
<dbReference type="Pfam" id="PF10277">
    <property type="entry name" value="Frag1"/>
    <property type="match status" value="1"/>
</dbReference>
<keyword evidence="5 6" id="KW-0472">Membrane</keyword>
<feature type="transmembrane region" description="Helical" evidence="6">
    <location>
        <begin position="90"/>
        <end position="117"/>
    </location>
</feature>
<comment type="subcellular location">
    <subcellularLocation>
        <location evidence="1">Endomembrane system</location>
        <topology evidence="1">Multi-pass membrane protein</topology>
    </subcellularLocation>
</comment>
<sequence>MEVRVMKSVGWVPLSLALLLLGGIIIVYVWAVMREDVSAWIPYISEAGGHPPQSGVFGIFLFCGSSLGISTMTLRYFIVADITDRSSVVINVFNSLSFLVGLLSNVGMFIVAVYPVGFNYDEKSEEWKTQILLPHSIGAFMLFIVGVAYTLLQTIITYFMYPKHNGLPVFFIRLACGVLSLASLITSILFV</sequence>
<dbReference type="InterPro" id="IPR050911">
    <property type="entry name" value="DRAM/TMEM150_Autophagy_Mod"/>
</dbReference>
<dbReference type="PANTHER" id="PTHR21324">
    <property type="entry name" value="FASTING-INDUCIBLE INTEGRAL MEMBRANE PROTEIN TM6P1-RELATED"/>
    <property type="match status" value="1"/>
</dbReference>
<comment type="similarity">
    <text evidence="2">Belongs to the DRAM/TMEM150 family.</text>
</comment>
<feature type="transmembrane region" description="Helical" evidence="6">
    <location>
        <begin position="12"/>
        <end position="33"/>
    </location>
</feature>
<keyword evidence="3 6" id="KW-0812">Transmembrane</keyword>
<evidence type="ECO:0000256" key="4">
    <source>
        <dbReference type="ARBA" id="ARBA00022989"/>
    </source>
</evidence>
<accession>A0ABM1SX90</accession>
<feature type="transmembrane region" description="Helical" evidence="6">
    <location>
        <begin position="170"/>
        <end position="190"/>
    </location>
</feature>
<evidence type="ECO:0000313" key="8">
    <source>
        <dbReference type="Proteomes" id="UP000694941"/>
    </source>
</evidence>
<dbReference type="InterPro" id="IPR019402">
    <property type="entry name" value="CWH43_N"/>
</dbReference>
<evidence type="ECO:0000256" key="1">
    <source>
        <dbReference type="ARBA" id="ARBA00004127"/>
    </source>
</evidence>
<organism evidence="8 9">
    <name type="scientific">Limulus polyphemus</name>
    <name type="common">Atlantic horseshoe crab</name>
    <dbReference type="NCBI Taxonomy" id="6850"/>
    <lineage>
        <taxon>Eukaryota</taxon>
        <taxon>Metazoa</taxon>
        <taxon>Ecdysozoa</taxon>
        <taxon>Arthropoda</taxon>
        <taxon>Chelicerata</taxon>
        <taxon>Merostomata</taxon>
        <taxon>Xiphosura</taxon>
        <taxon>Limulidae</taxon>
        <taxon>Limulus</taxon>
    </lineage>
</organism>
<dbReference type="RefSeq" id="XP_022248246.1">
    <property type="nucleotide sequence ID" value="XM_022392538.1"/>
</dbReference>
<evidence type="ECO:0000256" key="3">
    <source>
        <dbReference type="ARBA" id="ARBA00022692"/>
    </source>
</evidence>
<feature type="transmembrane region" description="Helical" evidence="6">
    <location>
        <begin position="137"/>
        <end position="161"/>
    </location>
</feature>
<feature type="transmembrane region" description="Helical" evidence="6">
    <location>
        <begin position="53"/>
        <end position="78"/>
    </location>
</feature>
<keyword evidence="8" id="KW-1185">Reference proteome</keyword>
<name>A0ABM1SX90_LIMPO</name>
<evidence type="ECO:0000256" key="5">
    <source>
        <dbReference type="ARBA" id="ARBA00023136"/>
    </source>
</evidence>
<keyword evidence="4 6" id="KW-1133">Transmembrane helix</keyword>
<proteinExistence type="inferred from homology"/>
<reference evidence="9" key="1">
    <citation type="submission" date="2025-08" db="UniProtKB">
        <authorList>
            <consortium name="RefSeq"/>
        </authorList>
    </citation>
    <scope>IDENTIFICATION</scope>
    <source>
        <tissue evidence="9">Muscle</tissue>
    </source>
</reference>
<dbReference type="GeneID" id="111087102"/>
<dbReference type="Proteomes" id="UP000694941">
    <property type="component" value="Unplaced"/>
</dbReference>
<gene>
    <name evidence="9" type="primary">LOC111087102</name>
</gene>